<keyword evidence="5" id="KW-1185">Reference proteome</keyword>
<feature type="domain" description="Acyltransferase 3" evidence="3">
    <location>
        <begin position="31"/>
        <end position="387"/>
    </location>
</feature>
<name>A0AAE9Y386_9ACTN</name>
<keyword evidence="2" id="KW-1133">Transmembrane helix</keyword>
<keyword evidence="2" id="KW-0812">Transmembrane</keyword>
<protein>
    <submittedName>
        <fullName evidence="4">Acyltransferase</fullName>
    </submittedName>
</protein>
<dbReference type="InterPro" id="IPR050879">
    <property type="entry name" value="Acyltransferase_3"/>
</dbReference>
<feature type="transmembrane region" description="Helical" evidence="2">
    <location>
        <begin position="162"/>
        <end position="179"/>
    </location>
</feature>
<feature type="transmembrane region" description="Helical" evidence="2">
    <location>
        <begin position="334"/>
        <end position="353"/>
    </location>
</feature>
<accession>A0AAE9Y386</accession>
<dbReference type="GO" id="GO:0016020">
    <property type="term" value="C:membrane"/>
    <property type="evidence" value="ECO:0007669"/>
    <property type="project" value="TreeGrafter"/>
</dbReference>
<organism evidence="4 5">
    <name type="scientific">Iamia majanohamensis</name>
    <dbReference type="NCBI Taxonomy" id="467976"/>
    <lineage>
        <taxon>Bacteria</taxon>
        <taxon>Bacillati</taxon>
        <taxon>Actinomycetota</taxon>
        <taxon>Acidimicrobiia</taxon>
        <taxon>Acidimicrobiales</taxon>
        <taxon>Iamiaceae</taxon>
        <taxon>Iamia</taxon>
    </lineage>
</organism>
<feature type="transmembrane region" description="Helical" evidence="2">
    <location>
        <begin position="266"/>
        <end position="288"/>
    </location>
</feature>
<feature type="region of interest" description="Disordered" evidence="1">
    <location>
        <begin position="1"/>
        <end position="21"/>
    </location>
</feature>
<dbReference type="PANTHER" id="PTHR23028:SF53">
    <property type="entry name" value="ACYL_TRANSF_3 DOMAIN-CONTAINING PROTEIN"/>
    <property type="match status" value="1"/>
</dbReference>
<keyword evidence="4" id="KW-0012">Acyltransferase</keyword>
<evidence type="ECO:0000259" key="3">
    <source>
        <dbReference type="Pfam" id="PF01757"/>
    </source>
</evidence>
<dbReference type="Proteomes" id="UP001216390">
    <property type="component" value="Chromosome"/>
</dbReference>
<evidence type="ECO:0000313" key="4">
    <source>
        <dbReference type="EMBL" id="WCO65074.1"/>
    </source>
</evidence>
<evidence type="ECO:0000313" key="5">
    <source>
        <dbReference type="Proteomes" id="UP001216390"/>
    </source>
</evidence>
<dbReference type="EMBL" id="CP116942">
    <property type="protein sequence ID" value="WCO65074.1"/>
    <property type="molecule type" value="Genomic_DNA"/>
</dbReference>
<evidence type="ECO:0000256" key="2">
    <source>
        <dbReference type="SAM" id="Phobius"/>
    </source>
</evidence>
<dbReference type="AlphaFoldDB" id="A0AAE9Y386"/>
<dbReference type="GO" id="GO:0016747">
    <property type="term" value="F:acyltransferase activity, transferring groups other than amino-acyl groups"/>
    <property type="evidence" value="ECO:0007669"/>
    <property type="project" value="InterPro"/>
</dbReference>
<feature type="transmembrane region" description="Helical" evidence="2">
    <location>
        <begin position="232"/>
        <end position="254"/>
    </location>
</feature>
<feature type="transmembrane region" description="Helical" evidence="2">
    <location>
        <begin position="300"/>
        <end position="322"/>
    </location>
</feature>
<feature type="transmembrane region" description="Helical" evidence="2">
    <location>
        <begin position="34"/>
        <end position="52"/>
    </location>
</feature>
<keyword evidence="4" id="KW-0808">Transferase</keyword>
<feature type="transmembrane region" description="Helical" evidence="2">
    <location>
        <begin position="103"/>
        <end position="124"/>
    </location>
</feature>
<sequence>MASRPADIPATLPTDRSEGTRAAPRRRYFPCFEGLRALAAGAVVVYHSVTLVGRDAAGTAYTPVAVLDMGVSVFFVISGFLLYRPFVAAAAEGRPAIGPLRFWWRRVLRIVPAYWFALSVLWALGWVELGAEPWRYYLFLQIYDAYTTLGGIVPAWSLNTEMSFYLFLPFWAVLMRRVLGRGRPTFALEAAGAVGLIALAYVSRAVMSGVDRVWAVSDAGAEVTMREVSFSWLPNTLDLFGLGMLLAVLSVWAGRDERLRAWCDRVAQPAGLWWVAAAGVWLGFAYGWGEPSLNGGYQGGYWQVRQAAFGLVAVCLLVPAVFGDQDRGLVRAALRSRTVVWVGALSYGLYLWHLDILQQVPGWLDRPAAEVPVLVLVAAAFGLGLLAASVSWYLLEKPLQALRRDGPAVSVVPPEVEAAPAPARA</sequence>
<dbReference type="RefSeq" id="WP_272734599.1">
    <property type="nucleotide sequence ID" value="NZ_CP116942.1"/>
</dbReference>
<dbReference type="GO" id="GO:0009103">
    <property type="term" value="P:lipopolysaccharide biosynthetic process"/>
    <property type="evidence" value="ECO:0007669"/>
    <property type="project" value="TreeGrafter"/>
</dbReference>
<evidence type="ECO:0000256" key="1">
    <source>
        <dbReference type="SAM" id="MobiDB-lite"/>
    </source>
</evidence>
<proteinExistence type="predicted"/>
<feature type="transmembrane region" description="Helical" evidence="2">
    <location>
        <begin position="64"/>
        <end position="83"/>
    </location>
</feature>
<dbReference type="PANTHER" id="PTHR23028">
    <property type="entry name" value="ACETYLTRANSFERASE"/>
    <property type="match status" value="1"/>
</dbReference>
<feature type="transmembrane region" description="Helical" evidence="2">
    <location>
        <begin position="373"/>
        <end position="395"/>
    </location>
</feature>
<dbReference type="Pfam" id="PF01757">
    <property type="entry name" value="Acyl_transf_3"/>
    <property type="match status" value="1"/>
</dbReference>
<keyword evidence="2" id="KW-0472">Membrane</keyword>
<dbReference type="InterPro" id="IPR002656">
    <property type="entry name" value="Acyl_transf_3_dom"/>
</dbReference>
<dbReference type="KEGG" id="ima:PO878_11250"/>
<reference evidence="4" key="1">
    <citation type="submission" date="2023-01" db="EMBL/GenBank/DDBJ databases">
        <title>The diversity of Class Acidimicrobiia in South China Sea sediment environments and the proposal of Iamia marina sp. nov., a novel species of the genus Iamia.</title>
        <authorList>
            <person name="He Y."/>
            <person name="Tian X."/>
        </authorList>
    </citation>
    <scope>NUCLEOTIDE SEQUENCE</scope>
    <source>
        <strain evidence="4">DSM 19957</strain>
    </source>
</reference>
<gene>
    <name evidence="4" type="ORF">PO878_11250</name>
</gene>
<feature type="transmembrane region" description="Helical" evidence="2">
    <location>
        <begin position="186"/>
        <end position="207"/>
    </location>
</feature>